<evidence type="ECO:0000259" key="3">
    <source>
        <dbReference type="PROSITE" id="PS51387"/>
    </source>
</evidence>
<evidence type="ECO:0000313" key="7">
    <source>
        <dbReference type="Proteomes" id="UP000093694"/>
    </source>
</evidence>
<dbReference type="Pfam" id="PF00941">
    <property type="entry name" value="FAD_binding_5"/>
    <property type="match status" value="1"/>
</dbReference>
<protein>
    <submittedName>
        <fullName evidence="4">Nicotinate dehydrogenase FAD-subunit</fullName>
        <ecNumber evidence="4">1.17.1.5</ecNumber>
    </submittedName>
</protein>
<evidence type="ECO:0000256" key="1">
    <source>
        <dbReference type="ARBA" id="ARBA00022630"/>
    </source>
</evidence>
<evidence type="ECO:0000313" key="5">
    <source>
        <dbReference type="EMBL" id="OBR96110.1"/>
    </source>
</evidence>
<dbReference type="EMBL" id="LROR01000035">
    <property type="protein sequence ID" value="OBR96110.1"/>
    <property type="molecule type" value="Genomic_DNA"/>
</dbReference>
<dbReference type="SUPFAM" id="SSF56176">
    <property type="entry name" value="FAD-binding/transporter-associated domain-like"/>
    <property type="match status" value="1"/>
</dbReference>
<comment type="caution">
    <text evidence="4">The sequence shown here is derived from an EMBL/GenBank/DDBJ whole genome shotgun (WGS) entry which is preliminary data.</text>
</comment>
<dbReference type="Gene3D" id="3.30.465.10">
    <property type="match status" value="1"/>
</dbReference>
<reference evidence="5 7" key="2">
    <citation type="journal article" date="2016" name="Front. Microbiol.">
        <title>Industrial Acetogenic Biocatalysts: A Comparative Metabolic and Genomic Analysis.</title>
        <authorList>
            <person name="Bengelsdorf F."/>
            <person name="Poehlein A."/>
            <person name="Sonja S."/>
            <person name="Erz C."/>
            <person name="Hummel T."/>
            <person name="Hoffmeister S."/>
            <person name="Daniel R."/>
            <person name="Durre P."/>
        </authorList>
    </citation>
    <scope>NUCLEOTIDE SEQUENCE [LARGE SCALE GENOMIC DNA]</scope>
    <source>
        <strain evidence="5 7">PTA-10522</strain>
    </source>
</reference>
<dbReference type="GO" id="GO:0071949">
    <property type="term" value="F:FAD binding"/>
    <property type="evidence" value="ECO:0007669"/>
    <property type="project" value="InterPro"/>
</dbReference>
<dbReference type="RefSeq" id="WP_063600725.1">
    <property type="nucleotide sequence ID" value="NZ_LITQ01000010.1"/>
</dbReference>
<feature type="domain" description="FAD-binding PCMH-type" evidence="3">
    <location>
        <begin position="1"/>
        <end position="171"/>
    </location>
</feature>
<sequence length="277" mass="30497">MESFKPISIKDTLDILSKVDAIVVAGGTDAMIKRRTEPGLLPDFKSNVVFINEVKELKNIERDEDYIYIGAACTYREVCENELIPDSFRAVIDGIATPAIRNVGTLGGNICNASPAADMLPLLYALEAQLIIESKTEKIAVSIEDFIVGPGKTSLKKDELLTCIKIPVNEYNLFYYKKVGTRKAAAISKLSFAAFASVSAGKVDDVCIAFGSVGPTVVRVKKGEEEIKKLNLDKALEIYESSITPIDDQRSTAVYRKKVSINLLKDFMKKVEEKCNE</sequence>
<dbReference type="InterPro" id="IPR051312">
    <property type="entry name" value="Diverse_Substr_Oxidored"/>
</dbReference>
<dbReference type="PATRIC" id="fig|1705578.3.peg.4138"/>
<dbReference type="InterPro" id="IPR016166">
    <property type="entry name" value="FAD-bd_PCMH"/>
</dbReference>
<dbReference type="InterPro" id="IPR036683">
    <property type="entry name" value="CO_DH_flav_C_dom_sf"/>
</dbReference>
<evidence type="ECO:0000256" key="2">
    <source>
        <dbReference type="ARBA" id="ARBA00023002"/>
    </source>
</evidence>
<dbReference type="PANTHER" id="PTHR42659:SF9">
    <property type="entry name" value="XANTHINE DEHYDROGENASE FAD-BINDING SUBUNIT XDHB-RELATED"/>
    <property type="match status" value="1"/>
</dbReference>
<dbReference type="InterPro" id="IPR016169">
    <property type="entry name" value="FAD-bd_PCMH_sub2"/>
</dbReference>
<keyword evidence="2 4" id="KW-0560">Oxidoreductase</keyword>
<evidence type="ECO:0000313" key="4">
    <source>
        <dbReference type="EMBL" id="OAA93820.1"/>
    </source>
</evidence>
<dbReference type="PANTHER" id="PTHR42659">
    <property type="entry name" value="XANTHINE DEHYDROGENASE SUBUNIT C-RELATED"/>
    <property type="match status" value="1"/>
</dbReference>
<dbReference type="Proteomes" id="UP000077384">
    <property type="component" value="Unassembled WGS sequence"/>
</dbReference>
<dbReference type="EC" id="1.17.1.5" evidence="4"/>
<dbReference type="SUPFAM" id="SSF55447">
    <property type="entry name" value="CO dehydrogenase flavoprotein C-terminal domain-like"/>
    <property type="match status" value="1"/>
</dbReference>
<dbReference type="InterPro" id="IPR002346">
    <property type="entry name" value="Mopterin_DH_FAD-bd"/>
</dbReference>
<dbReference type="Proteomes" id="UP000093694">
    <property type="component" value="Unassembled WGS sequence"/>
</dbReference>
<proteinExistence type="predicted"/>
<dbReference type="Pfam" id="PF03450">
    <property type="entry name" value="CO_deh_flav_C"/>
    <property type="match status" value="1"/>
</dbReference>
<keyword evidence="1" id="KW-0285">Flavoprotein</keyword>
<keyword evidence="7" id="KW-1185">Reference proteome</keyword>
<evidence type="ECO:0000313" key="6">
    <source>
        <dbReference type="Proteomes" id="UP000077384"/>
    </source>
</evidence>
<dbReference type="SMART" id="SM01092">
    <property type="entry name" value="CO_deh_flav_C"/>
    <property type="match status" value="1"/>
</dbReference>
<dbReference type="EMBL" id="LITQ01000010">
    <property type="protein sequence ID" value="OAA93820.1"/>
    <property type="molecule type" value="Genomic_DNA"/>
</dbReference>
<organism evidence="4 6">
    <name type="scientific">Clostridium coskatii</name>
    <dbReference type="NCBI Taxonomy" id="1705578"/>
    <lineage>
        <taxon>Bacteria</taxon>
        <taxon>Bacillati</taxon>
        <taxon>Bacillota</taxon>
        <taxon>Clostridia</taxon>
        <taxon>Eubacteriales</taxon>
        <taxon>Clostridiaceae</taxon>
        <taxon>Clostridium</taxon>
    </lineage>
</organism>
<dbReference type="GO" id="GO:0050138">
    <property type="term" value="F:nicotinate dehydrogenase activity"/>
    <property type="evidence" value="ECO:0007669"/>
    <property type="project" value="UniProtKB-EC"/>
</dbReference>
<dbReference type="AlphaFoldDB" id="A0A166TL00"/>
<gene>
    <name evidence="4" type="primary">ndhF_2</name>
    <name evidence="5" type="synonym">ndhF_1</name>
    <name evidence="5" type="ORF">CLCOS_11990</name>
    <name evidence="4" type="ORF">WX73_04042</name>
</gene>
<dbReference type="PROSITE" id="PS51387">
    <property type="entry name" value="FAD_PCMH"/>
    <property type="match status" value="1"/>
</dbReference>
<dbReference type="Gene3D" id="3.30.390.50">
    <property type="entry name" value="CO dehydrogenase flavoprotein, C-terminal domain"/>
    <property type="match status" value="1"/>
</dbReference>
<accession>A0A166TL00</accession>
<dbReference type="InterPro" id="IPR036318">
    <property type="entry name" value="FAD-bd_PCMH-like_sf"/>
</dbReference>
<name>A0A166TL00_9CLOT</name>
<dbReference type="InterPro" id="IPR005107">
    <property type="entry name" value="CO_DH_flav_C"/>
</dbReference>
<reference evidence="4 6" key="1">
    <citation type="journal article" date="2015" name="Biotechnol. Bioeng.">
        <title>Genome sequence and phenotypic characterization of Caulobacter segnis.</title>
        <authorList>
            <person name="Patel S."/>
            <person name="Fletcher B."/>
            <person name="Scott D.C."/>
            <person name="Ely B."/>
        </authorList>
    </citation>
    <scope>NUCLEOTIDE SEQUENCE [LARGE SCALE GENOMIC DNA]</scope>
    <source>
        <strain evidence="4 6">PS02</strain>
    </source>
</reference>